<evidence type="ECO:0000256" key="2">
    <source>
        <dbReference type="PROSITE-ProRule" id="PRU00464"/>
    </source>
</evidence>
<dbReference type="GO" id="GO:0003824">
    <property type="term" value="F:catalytic activity"/>
    <property type="evidence" value="ECO:0007669"/>
    <property type="project" value="InterPro"/>
</dbReference>
<reference evidence="4 5" key="1">
    <citation type="journal article" date="2016" name="Nat. Commun.">
        <title>Thousands of microbial genomes shed light on interconnected biogeochemical processes in an aquifer system.</title>
        <authorList>
            <person name="Anantharaman K."/>
            <person name="Brown C.T."/>
            <person name="Hug L.A."/>
            <person name="Sharon I."/>
            <person name="Castelle C.J."/>
            <person name="Probst A.J."/>
            <person name="Thomas B.C."/>
            <person name="Singh A."/>
            <person name="Wilkins M.J."/>
            <person name="Karaoz U."/>
            <person name="Brodie E.L."/>
            <person name="Williams K.H."/>
            <person name="Hubbard S.S."/>
            <person name="Banfield J.F."/>
        </authorList>
    </citation>
    <scope>NUCLEOTIDE SEQUENCE [LARGE SCALE GENOMIC DNA]</scope>
</reference>
<dbReference type="Proteomes" id="UP000177050">
    <property type="component" value="Unassembled WGS sequence"/>
</dbReference>
<dbReference type="SUPFAM" id="SSF54197">
    <property type="entry name" value="HIT-like"/>
    <property type="match status" value="1"/>
</dbReference>
<feature type="active site" description="Tele-AMP-histidine intermediate" evidence="1">
    <location>
        <position position="92"/>
    </location>
</feature>
<evidence type="ECO:0000259" key="3">
    <source>
        <dbReference type="PROSITE" id="PS51084"/>
    </source>
</evidence>
<accession>A0A1F7L1S6</accession>
<dbReference type="GO" id="GO:0009117">
    <property type="term" value="P:nucleotide metabolic process"/>
    <property type="evidence" value="ECO:0007669"/>
    <property type="project" value="TreeGrafter"/>
</dbReference>
<evidence type="ECO:0000313" key="5">
    <source>
        <dbReference type="Proteomes" id="UP000177050"/>
    </source>
</evidence>
<proteinExistence type="predicted"/>
<dbReference type="InterPro" id="IPR036265">
    <property type="entry name" value="HIT-like_sf"/>
</dbReference>
<dbReference type="Gene3D" id="3.30.428.10">
    <property type="entry name" value="HIT-like"/>
    <property type="match status" value="1"/>
</dbReference>
<comment type="caution">
    <text evidence="2">Lacks conserved residue(s) required for the propagation of feature annotation.</text>
</comment>
<dbReference type="PROSITE" id="PS51084">
    <property type="entry name" value="HIT_2"/>
    <property type="match status" value="1"/>
</dbReference>
<dbReference type="AlphaFoldDB" id="A0A1F7L1S6"/>
<dbReference type="InterPro" id="IPR001310">
    <property type="entry name" value="Histidine_triad_HIT"/>
</dbReference>
<evidence type="ECO:0000256" key="1">
    <source>
        <dbReference type="PIRSR" id="PIRSR601310-1"/>
    </source>
</evidence>
<dbReference type="EMBL" id="MGBR01000001">
    <property type="protein sequence ID" value="OGK74090.1"/>
    <property type="molecule type" value="Genomic_DNA"/>
</dbReference>
<dbReference type="PANTHER" id="PTHR46648:SF1">
    <property type="entry name" value="ADENOSINE 5'-MONOPHOSPHORAMIDASE HNT1"/>
    <property type="match status" value="1"/>
</dbReference>
<organism evidence="4 5">
    <name type="scientific">Candidatus Roizmanbacteria bacterium RIFOXYD1_FULL_38_12</name>
    <dbReference type="NCBI Taxonomy" id="1802093"/>
    <lineage>
        <taxon>Bacteria</taxon>
        <taxon>Candidatus Roizmaniibacteriota</taxon>
    </lineage>
</organism>
<dbReference type="PRINTS" id="PR00332">
    <property type="entry name" value="HISTRIAD"/>
</dbReference>
<protein>
    <recommendedName>
        <fullName evidence="3">HIT domain-containing protein</fullName>
    </recommendedName>
</protein>
<feature type="domain" description="HIT" evidence="3">
    <location>
        <begin position="5"/>
        <end position="105"/>
    </location>
</feature>
<sequence length="142" mass="15995">MKDCVFCKIVTGKIPSYKVYEDNDFMGFLDIAPLNPGNVLLIPKTHYHWVYDAPNMGKYFEVARKIGIAAQKAVGAHSINFLTLGYEVPHAHIRIIPRFDNDGHTDGIRLSAVKKIAPDEMKKIAEHILKNIKSQMSKVKST</sequence>
<dbReference type="InterPro" id="IPR011146">
    <property type="entry name" value="HIT-like"/>
</dbReference>
<gene>
    <name evidence="4" type="ORF">A3K52_04950</name>
</gene>
<dbReference type="PANTHER" id="PTHR46648">
    <property type="entry name" value="HIT FAMILY PROTEIN 1"/>
    <property type="match status" value="1"/>
</dbReference>
<comment type="caution">
    <text evidence="4">The sequence shown here is derived from an EMBL/GenBank/DDBJ whole genome shotgun (WGS) entry which is preliminary data.</text>
</comment>
<name>A0A1F7L1S6_9BACT</name>
<evidence type="ECO:0000313" key="4">
    <source>
        <dbReference type="EMBL" id="OGK74090.1"/>
    </source>
</evidence>
<dbReference type="Pfam" id="PF01230">
    <property type="entry name" value="HIT"/>
    <property type="match status" value="1"/>
</dbReference>